<accession>A0AB40ARC0</accession>
<feature type="domain" description="Ubiquitin-like protease family profile" evidence="6">
    <location>
        <begin position="46"/>
        <end position="222"/>
    </location>
</feature>
<keyword evidence="3" id="KW-0378">Hydrolase</keyword>
<evidence type="ECO:0000313" key="15">
    <source>
        <dbReference type="RefSeq" id="XP_039117552.1"/>
    </source>
</evidence>
<dbReference type="RefSeq" id="XP_039117549.1">
    <property type="nucleotide sequence ID" value="XM_039261615.1"/>
</dbReference>
<comment type="similarity">
    <text evidence="1">Belongs to the peptidase C48 family.</text>
</comment>
<evidence type="ECO:0000313" key="7">
    <source>
        <dbReference type="Proteomes" id="UP001515500"/>
    </source>
</evidence>
<dbReference type="RefSeq" id="XP_039117550.1">
    <property type="nucleotide sequence ID" value="XM_039261616.1"/>
</dbReference>
<proteinExistence type="inferred from homology"/>
<dbReference type="GeneID" id="120253289"/>
<dbReference type="RefSeq" id="XP_039117547.1">
    <property type="nucleotide sequence ID" value="XM_039261613.1"/>
</dbReference>
<dbReference type="GO" id="GO:0016926">
    <property type="term" value="P:protein desumoylation"/>
    <property type="evidence" value="ECO:0007669"/>
    <property type="project" value="UniProtKB-ARBA"/>
</dbReference>
<gene>
    <name evidence="8 9 10 11 12 13 14 15 16" type="primary">LOC120253289</name>
</gene>
<dbReference type="Gene3D" id="3.30.310.130">
    <property type="entry name" value="Ubiquitin-related"/>
    <property type="match status" value="1"/>
</dbReference>
<dbReference type="Gene3D" id="1.10.418.20">
    <property type="match status" value="1"/>
</dbReference>
<dbReference type="PANTHER" id="PTHR46915:SF6">
    <property type="entry name" value="CYSTEINE PROTEINASES SUPERFAMILY PROTEIN"/>
    <property type="match status" value="1"/>
</dbReference>
<evidence type="ECO:0000256" key="3">
    <source>
        <dbReference type="ARBA" id="ARBA00022801"/>
    </source>
</evidence>
<keyword evidence="2 8" id="KW-0645">Protease</keyword>
<dbReference type="PANTHER" id="PTHR46915">
    <property type="entry name" value="UBIQUITIN-LIKE PROTEASE 4-RELATED"/>
    <property type="match status" value="1"/>
</dbReference>
<sequence>MHVTASRIFYSVTDATSRSRIKMAEEQSSNSGVHLSSIGSVPQNSHPQRLQSDRALHSDNENMIDTDQFEYYLEHLWENITEEKRSSFACLDSLWFYMYKRAVTKEKVLKWIKKKKIFKRKYVFIPIVCWGHWSLLILCNFGENRQPDTEKPCMLLLDSLHKADPKRLEPDIRRFVLDICRTEAGDEMKEDIYKIPLLVPKVPQQRNGVDCGIFVLYYLHLFAQNAPAIFTLDGYPYFLKEDWFSPDDLESFRKEIYSFECKFGIIYLLFFTCICHFDAAENKRINRSSLLKLINVSDQSILRTFHH</sequence>
<dbReference type="RefSeq" id="XP_039117546.1">
    <property type="nucleotide sequence ID" value="XM_039261612.1"/>
</dbReference>
<evidence type="ECO:0000313" key="8">
    <source>
        <dbReference type="RefSeq" id="XP_039117545.1"/>
    </source>
</evidence>
<evidence type="ECO:0000313" key="12">
    <source>
        <dbReference type="RefSeq" id="XP_039117549.1"/>
    </source>
</evidence>
<evidence type="ECO:0000313" key="13">
    <source>
        <dbReference type="RefSeq" id="XP_039117550.1"/>
    </source>
</evidence>
<dbReference type="RefSeq" id="XP_039117553.1">
    <property type="nucleotide sequence ID" value="XM_039261619.1"/>
</dbReference>
<keyword evidence="7" id="KW-1185">Reference proteome</keyword>
<feature type="region of interest" description="Disordered" evidence="5">
    <location>
        <begin position="27"/>
        <end position="50"/>
    </location>
</feature>
<dbReference type="RefSeq" id="XP_039117545.1">
    <property type="nucleotide sequence ID" value="XM_039261611.1"/>
</dbReference>
<dbReference type="InterPro" id="IPR038765">
    <property type="entry name" value="Papain-like_cys_pep_sf"/>
</dbReference>
<evidence type="ECO:0000313" key="16">
    <source>
        <dbReference type="RefSeq" id="XP_039117553.1"/>
    </source>
</evidence>
<dbReference type="GO" id="GO:0008234">
    <property type="term" value="F:cysteine-type peptidase activity"/>
    <property type="evidence" value="ECO:0007669"/>
    <property type="project" value="UniProtKB-KW"/>
</dbReference>
<dbReference type="Pfam" id="PF02902">
    <property type="entry name" value="Peptidase_C48"/>
    <property type="match status" value="1"/>
</dbReference>
<evidence type="ECO:0000313" key="9">
    <source>
        <dbReference type="RefSeq" id="XP_039117546.1"/>
    </source>
</evidence>
<keyword evidence="4" id="KW-0788">Thiol protease</keyword>
<evidence type="ECO:0000313" key="14">
    <source>
        <dbReference type="RefSeq" id="XP_039117551.1"/>
    </source>
</evidence>
<dbReference type="RefSeq" id="XP_039117552.1">
    <property type="nucleotide sequence ID" value="XM_039261618.1"/>
</dbReference>
<evidence type="ECO:0000313" key="10">
    <source>
        <dbReference type="RefSeq" id="XP_039117547.1"/>
    </source>
</evidence>
<dbReference type="SUPFAM" id="SSF54001">
    <property type="entry name" value="Cysteine proteinases"/>
    <property type="match status" value="1"/>
</dbReference>
<dbReference type="PROSITE" id="PS50600">
    <property type="entry name" value="ULP_PROTEASE"/>
    <property type="match status" value="1"/>
</dbReference>
<evidence type="ECO:0000256" key="2">
    <source>
        <dbReference type="ARBA" id="ARBA00022670"/>
    </source>
</evidence>
<dbReference type="RefSeq" id="XP_039117548.1">
    <property type="nucleotide sequence ID" value="XM_039261614.1"/>
</dbReference>
<dbReference type="Proteomes" id="UP001515500">
    <property type="component" value="Unplaced"/>
</dbReference>
<dbReference type="AlphaFoldDB" id="A0AB40ARC0"/>
<protein>
    <submittedName>
        <fullName evidence="8 9">Probable ubiquitin-like-specific protease 2A isoform X1</fullName>
    </submittedName>
</protein>
<evidence type="ECO:0000313" key="11">
    <source>
        <dbReference type="RefSeq" id="XP_039117548.1"/>
    </source>
</evidence>
<evidence type="ECO:0000256" key="5">
    <source>
        <dbReference type="SAM" id="MobiDB-lite"/>
    </source>
</evidence>
<dbReference type="InterPro" id="IPR003653">
    <property type="entry name" value="Peptidase_C48_C"/>
</dbReference>
<evidence type="ECO:0000256" key="1">
    <source>
        <dbReference type="ARBA" id="ARBA00005234"/>
    </source>
</evidence>
<name>A0AB40ARC0_DIOCR</name>
<reference evidence="8 9" key="1">
    <citation type="submission" date="2025-04" db="UniProtKB">
        <authorList>
            <consortium name="RefSeq"/>
        </authorList>
    </citation>
    <scope>IDENTIFICATION</scope>
</reference>
<organism evidence="7 8">
    <name type="scientific">Dioscorea cayennensis subsp. rotundata</name>
    <name type="common">White Guinea yam</name>
    <name type="synonym">Dioscorea rotundata</name>
    <dbReference type="NCBI Taxonomy" id="55577"/>
    <lineage>
        <taxon>Eukaryota</taxon>
        <taxon>Viridiplantae</taxon>
        <taxon>Streptophyta</taxon>
        <taxon>Embryophyta</taxon>
        <taxon>Tracheophyta</taxon>
        <taxon>Spermatophyta</taxon>
        <taxon>Magnoliopsida</taxon>
        <taxon>Liliopsida</taxon>
        <taxon>Dioscoreales</taxon>
        <taxon>Dioscoreaceae</taxon>
        <taxon>Dioscorea</taxon>
    </lineage>
</organism>
<dbReference type="RefSeq" id="XP_039117551.1">
    <property type="nucleotide sequence ID" value="XM_039261617.1"/>
</dbReference>
<evidence type="ECO:0000256" key="4">
    <source>
        <dbReference type="ARBA" id="ARBA00022807"/>
    </source>
</evidence>
<evidence type="ECO:0000259" key="6">
    <source>
        <dbReference type="PROSITE" id="PS50600"/>
    </source>
</evidence>
<dbReference type="GO" id="GO:0006508">
    <property type="term" value="P:proteolysis"/>
    <property type="evidence" value="ECO:0007669"/>
    <property type="project" value="UniProtKB-KW"/>
</dbReference>